<reference evidence="3" key="1">
    <citation type="submission" date="2016-11" db="UniProtKB">
        <authorList>
            <consortium name="WormBaseParasite"/>
        </authorList>
    </citation>
    <scope>IDENTIFICATION</scope>
</reference>
<keyword evidence="1" id="KW-0812">Transmembrane</keyword>
<accession>A0A1I7WN51</accession>
<evidence type="ECO:0000313" key="2">
    <source>
        <dbReference type="Proteomes" id="UP000095283"/>
    </source>
</evidence>
<dbReference type="Proteomes" id="UP000095283">
    <property type="component" value="Unplaced"/>
</dbReference>
<dbReference type="InterPro" id="IPR015424">
    <property type="entry name" value="PyrdxlP-dep_Trfase"/>
</dbReference>
<dbReference type="AlphaFoldDB" id="A0A1I7WN51"/>
<dbReference type="WBParaSite" id="Hba_06571">
    <property type="protein sequence ID" value="Hba_06571"/>
    <property type="gene ID" value="Hba_06571"/>
</dbReference>
<sequence length="365" mass="41796">MVLLNCSNGINPSQVANFFQSRGILVMVFDSTRIRIVLHWGIGEKEIDRTLEVYEEFINSVFEPTRIRVKILYERDLRRSEGQPVEALDELEDDLPPVLDLEGYENEVCGHLKAPDWGGIEHVVRAETPVAPVTNSLVDIARSRHSVEVDHQQNELSDDKVDLLSLSLYAPKHKKRRQVDILRFSSVEELDAYCSANQLPIDDKLESVQGLLQCSYVNLVYNMLLFIILLLGYKYFISRTMGRRGAIESSCSRTTVCRLCGVTVRSTHRRIHIYTYHLKRPLFKCPLCNTSSTYHITNIRVHIKKVHNAKVSLIAPISRKEKYATEVEALMYSTILVEFKMVTVGYYTYTCGEVHNAQTRTNAIN</sequence>
<name>A0A1I7WN51_HETBA</name>
<dbReference type="Gene3D" id="3.90.1150.10">
    <property type="entry name" value="Aspartate Aminotransferase, domain 1"/>
    <property type="match status" value="1"/>
</dbReference>
<dbReference type="SUPFAM" id="SSF53383">
    <property type="entry name" value="PLP-dependent transferases"/>
    <property type="match status" value="1"/>
</dbReference>
<keyword evidence="2" id="KW-1185">Reference proteome</keyword>
<organism evidence="2 3">
    <name type="scientific">Heterorhabditis bacteriophora</name>
    <name type="common">Entomopathogenic nematode worm</name>
    <dbReference type="NCBI Taxonomy" id="37862"/>
    <lineage>
        <taxon>Eukaryota</taxon>
        <taxon>Metazoa</taxon>
        <taxon>Ecdysozoa</taxon>
        <taxon>Nematoda</taxon>
        <taxon>Chromadorea</taxon>
        <taxon>Rhabditida</taxon>
        <taxon>Rhabditina</taxon>
        <taxon>Rhabditomorpha</taxon>
        <taxon>Strongyloidea</taxon>
        <taxon>Heterorhabditidae</taxon>
        <taxon>Heterorhabditis</taxon>
    </lineage>
</organism>
<feature type="transmembrane region" description="Helical" evidence="1">
    <location>
        <begin position="219"/>
        <end position="237"/>
    </location>
</feature>
<evidence type="ECO:0000313" key="3">
    <source>
        <dbReference type="WBParaSite" id="Hba_06571"/>
    </source>
</evidence>
<keyword evidence="1" id="KW-0472">Membrane</keyword>
<proteinExistence type="predicted"/>
<protein>
    <submittedName>
        <fullName evidence="3">C2H2-type domain-containing protein</fullName>
    </submittedName>
</protein>
<keyword evidence="1" id="KW-1133">Transmembrane helix</keyword>
<dbReference type="InterPro" id="IPR015422">
    <property type="entry name" value="PyrdxlP-dep_Trfase_small"/>
</dbReference>
<evidence type="ECO:0000256" key="1">
    <source>
        <dbReference type="SAM" id="Phobius"/>
    </source>
</evidence>